<dbReference type="EMBL" id="JAMYWD010000005">
    <property type="protein sequence ID" value="KAJ4971229.1"/>
    <property type="molecule type" value="Genomic_DNA"/>
</dbReference>
<evidence type="ECO:0000313" key="2">
    <source>
        <dbReference type="Proteomes" id="UP001141806"/>
    </source>
</evidence>
<dbReference type="AlphaFoldDB" id="A0A9Q0KJ94"/>
<name>A0A9Q0KJ94_9MAGN</name>
<comment type="caution">
    <text evidence="1">The sequence shown here is derived from an EMBL/GenBank/DDBJ whole genome shotgun (WGS) entry which is preliminary data.</text>
</comment>
<accession>A0A9Q0KJ94</accession>
<keyword evidence="2" id="KW-1185">Reference proteome</keyword>
<dbReference type="Proteomes" id="UP001141806">
    <property type="component" value="Unassembled WGS sequence"/>
</dbReference>
<organism evidence="1 2">
    <name type="scientific">Protea cynaroides</name>
    <dbReference type="NCBI Taxonomy" id="273540"/>
    <lineage>
        <taxon>Eukaryota</taxon>
        <taxon>Viridiplantae</taxon>
        <taxon>Streptophyta</taxon>
        <taxon>Embryophyta</taxon>
        <taxon>Tracheophyta</taxon>
        <taxon>Spermatophyta</taxon>
        <taxon>Magnoliopsida</taxon>
        <taxon>Proteales</taxon>
        <taxon>Proteaceae</taxon>
        <taxon>Protea</taxon>
    </lineage>
</organism>
<gene>
    <name evidence="1" type="ORF">NE237_004328</name>
</gene>
<proteinExistence type="predicted"/>
<reference evidence="1" key="1">
    <citation type="journal article" date="2023" name="Plant J.">
        <title>The genome of the king protea, Protea cynaroides.</title>
        <authorList>
            <person name="Chang J."/>
            <person name="Duong T.A."/>
            <person name="Schoeman C."/>
            <person name="Ma X."/>
            <person name="Roodt D."/>
            <person name="Barker N."/>
            <person name="Li Z."/>
            <person name="Van de Peer Y."/>
            <person name="Mizrachi E."/>
        </authorList>
    </citation>
    <scope>NUCLEOTIDE SEQUENCE</scope>
    <source>
        <tissue evidence="1">Young leaves</tissue>
    </source>
</reference>
<evidence type="ECO:0000313" key="1">
    <source>
        <dbReference type="EMBL" id="KAJ4971229.1"/>
    </source>
</evidence>
<protein>
    <recommendedName>
        <fullName evidence="3">Reverse transcriptase</fullName>
    </recommendedName>
</protein>
<sequence length="212" mass="24413">MMQCGRSMVIVKSWCNRFGQRSQYSSEEALKAVLQTVEPKVTPEVNSCLLISLPDLEEIKGVVFACGRFKALGLDGLPPHCFQQFWDDTKDVLFRWFSKLLKIPHANLPKRYLGVPMNFDTPKIVMFNNLVDQTITQLQHWKTSILSPEDIEKGNGYFLLVSRWQRQGHPLDIMDTLVSSQKQRWFGYERSNIAKSGFTCKIGMAHMENSYC</sequence>
<evidence type="ECO:0008006" key="3">
    <source>
        <dbReference type="Google" id="ProtNLM"/>
    </source>
</evidence>
<dbReference type="OrthoDB" id="1192893at2759"/>